<organism evidence="9 10">
    <name type="scientific">Tetracentron sinense</name>
    <name type="common">Spur-leaf</name>
    <dbReference type="NCBI Taxonomy" id="13715"/>
    <lineage>
        <taxon>Eukaryota</taxon>
        <taxon>Viridiplantae</taxon>
        <taxon>Streptophyta</taxon>
        <taxon>Embryophyta</taxon>
        <taxon>Tracheophyta</taxon>
        <taxon>Spermatophyta</taxon>
        <taxon>Magnoliopsida</taxon>
        <taxon>Trochodendrales</taxon>
        <taxon>Trochodendraceae</taxon>
        <taxon>Tetracentron</taxon>
    </lineage>
</organism>
<feature type="transmembrane region" description="Helical" evidence="6">
    <location>
        <begin position="47"/>
        <end position="68"/>
    </location>
</feature>
<dbReference type="InterPro" id="IPR030184">
    <property type="entry name" value="WAT1-related"/>
</dbReference>
<comment type="caution">
    <text evidence="9">The sequence shown here is derived from an EMBL/GenBank/DDBJ whole genome shotgun (WGS) entry which is preliminary data.</text>
</comment>
<evidence type="ECO:0000259" key="8">
    <source>
        <dbReference type="Pfam" id="PF00892"/>
    </source>
</evidence>
<feature type="transmembrane region" description="Helical" evidence="6">
    <location>
        <begin position="327"/>
        <end position="345"/>
    </location>
</feature>
<evidence type="ECO:0000256" key="3">
    <source>
        <dbReference type="ARBA" id="ARBA00022692"/>
    </source>
</evidence>
<dbReference type="OrthoDB" id="1728340at2759"/>
<keyword evidence="5 6" id="KW-0472">Membrane</keyword>
<evidence type="ECO:0000256" key="4">
    <source>
        <dbReference type="ARBA" id="ARBA00022989"/>
    </source>
</evidence>
<feature type="transmembrane region" description="Helical" evidence="6">
    <location>
        <begin position="235"/>
        <end position="256"/>
    </location>
</feature>
<dbReference type="SUPFAM" id="SSF103481">
    <property type="entry name" value="Multidrug resistance efflux transporter EmrE"/>
    <property type="match status" value="1"/>
</dbReference>
<dbReference type="InterPro" id="IPR037185">
    <property type="entry name" value="EmrE-like"/>
</dbReference>
<evidence type="ECO:0000256" key="2">
    <source>
        <dbReference type="ARBA" id="ARBA00007635"/>
    </source>
</evidence>
<keyword evidence="3 6" id="KW-0812">Transmembrane</keyword>
<evidence type="ECO:0000313" key="10">
    <source>
        <dbReference type="Proteomes" id="UP000655225"/>
    </source>
</evidence>
<dbReference type="PANTHER" id="PTHR31218">
    <property type="entry name" value="WAT1-RELATED PROTEIN"/>
    <property type="match status" value="1"/>
</dbReference>
<dbReference type="InterPro" id="IPR000620">
    <property type="entry name" value="EamA_dom"/>
</dbReference>
<feature type="domain" description="EamA" evidence="8">
    <location>
        <begin position="205"/>
        <end position="343"/>
    </location>
</feature>
<feature type="transmembrane region" description="Helical" evidence="6">
    <location>
        <begin position="268"/>
        <end position="292"/>
    </location>
</feature>
<comment type="subcellular location">
    <subcellularLocation>
        <location evidence="1 6">Membrane</location>
        <topology evidence="1 6">Multi-pass membrane protein</topology>
    </subcellularLocation>
</comment>
<proteinExistence type="inferred from homology"/>
<reference evidence="9 10" key="1">
    <citation type="submission" date="2020-04" db="EMBL/GenBank/DDBJ databases">
        <title>Plant Genome Project.</title>
        <authorList>
            <person name="Zhang R.-G."/>
        </authorList>
    </citation>
    <scope>NUCLEOTIDE SEQUENCE [LARGE SCALE GENOMIC DNA]</scope>
    <source>
        <strain evidence="9">YNK0</strain>
        <tissue evidence="9">Leaf</tissue>
    </source>
</reference>
<dbReference type="OMA" id="CIAQKGP"/>
<feature type="transmembrane region" description="Helical" evidence="6">
    <location>
        <begin position="160"/>
        <end position="179"/>
    </location>
</feature>
<keyword evidence="10" id="KW-1185">Reference proteome</keyword>
<evidence type="ECO:0000256" key="7">
    <source>
        <dbReference type="SAM" id="MobiDB-lite"/>
    </source>
</evidence>
<gene>
    <name evidence="9" type="ORF">HHK36_013742</name>
</gene>
<feature type="transmembrane region" description="Helical" evidence="6">
    <location>
        <begin position="128"/>
        <end position="148"/>
    </location>
</feature>
<feature type="region of interest" description="Disordered" evidence="7">
    <location>
        <begin position="355"/>
        <end position="375"/>
    </location>
</feature>
<dbReference type="GO" id="GO:0016020">
    <property type="term" value="C:membrane"/>
    <property type="evidence" value="ECO:0007669"/>
    <property type="project" value="UniProtKB-SubCell"/>
</dbReference>
<dbReference type="EMBL" id="JABCRI010000009">
    <property type="protein sequence ID" value="KAF8400444.1"/>
    <property type="molecule type" value="Genomic_DNA"/>
</dbReference>
<evidence type="ECO:0000256" key="1">
    <source>
        <dbReference type="ARBA" id="ARBA00004141"/>
    </source>
</evidence>
<feature type="transmembrane region" description="Helical" evidence="6">
    <location>
        <begin position="203"/>
        <end position="223"/>
    </location>
</feature>
<dbReference type="Pfam" id="PF00892">
    <property type="entry name" value="EamA"/>
    <property type="match status" value="1"/>
</dbReference>
<accession>A0A835DHM6</accession>
<comment type="similarity">
    <text evidence="2 6">Belongs to the drug/metabolite transporter (DMT) superfamily. Plant drug/metabolite exporter (P-DME) (TC 2.A.7.4) family.</text>
</comment>
<sequence>MYVDRGISNNSINAEELDKAFNLLPLEELEVQFMEESMGWLEDCMPVMAMVALQFTYAGVALSTRSALLHGMNPSVLVVYRQAIATLICCLDLDIGDDEITDVLGLIYSVTMNQNFYFKGLYLASSPIASAMTNLVPAITFLMAAFLGLEQVDIRSLRSIAKVVGTIICVGGAISMASLKGPKLLNTEFKPTISVLHSAEENWIMGCLILFGSSCCWSIWLILQVPISAIYANQLSSSAWICFLATLQSATVTFFLEQDPRVWRLHSGFELLCCFFAGIFGSSVAFCVQAWCISLRGPLFSAMFNPLNTVIVTIFGCSLLNEELYTGSLAGSLMVVIGLYIVLWGKAKDTNKININPRNDPGNTETISGAQSSENSCKIDVRKPLLAENLSDVN</sequence>
<evidence type="ECO:0000256" key="5">
    <source>
        <dbReference type="ARBA" id="ARBA00023136"/>
    </source>
</evidence>
<evidence type="ECO:0000313" key="9">
    <source>
        <dbReference type="EMBL" id="KAF8400444.1"/>
    </source>
</evidence>
<dbReference type="Proteomes" id="UP000655225">
    <property type="component" value="Unassembled WGS sequence"/>
</dbReference>
<evidence type="ECO:0000256" key="6">
    <source>
        <dbReference type="RuleBase" id="RU363077"/>
    </source>
</evidence>
<dbReference type="GO" id="GO:0022857">
    <property type="term" value="F:transmembrane transporter activity"/>
    <property type="evidence" value="ECO:0007669"/>
    <property type="project" value="InterPro"/>
</dbReference>
<name>A0A835DHM6_TETSI</name>
<feature type="transmembrane region" description="Helical" evidence="6">
    <location>
        <begin position="299"/>
        <end position="321"/>
    </location>
</feature>
<protein>
    <recommendedName>
        <fullName evidence="6">WAT1-related protein</fullName>
    </recommendedName>
</protein>
<dbReference type="AlphaFoldDB" id="A0A835DHM6"/>
<keyword evidence="4 6" id="KW-1133">Transmembrane helix</keyword>